<evidence type="ECO:0000313" key="4">
    <source>
        <dbReference type="RefSeq" id="XP_010422284.1"/>
    </source>
</evidence>
<feature type="region of interest" description="Disordered" evidence="1">
    <location>
        <begin position="14"/>
        <end position="48"/>
    </location>
</feature>
<dbReference type="InterPro" id="IPR054722">
    <property type="entry name" value="PolX-like_BBD"/>
</dbReference>
<evidence type="ECO:0000259" key="2">
    <source>
        <dbReference type="SMART" id="SM00343"/>
    </source>
</evidence>
<accession>A0ABM0T831</accession>
<protein>
    <submittedName>
        <fullName evidence="4">Uncharacterized protein LOC104707605</fullName>
    </submittedName>
</protein>
<reference evidence="4" key="2">
    <citation type="submission" date="2025-08" db="UniProtKB">
        <authorList>
            <consortium name="RefSeq"/>
        </authorList>
    </citation>
    <scope>IDENTIFICATION</scope>
    <source>
        <tissue evidence="4">Leaf</tissue>
    </source>
</reference>
<dbReference type="Pfam" id="PF22936">
    <property type="entry name" value="Pol_BBD"/>
    <property type="match status" value="1"/>
</dbReference>
<dbReference type="InterPro" id="IPR025724">
    <property type="entry name" value="GAG-pre-integrase_dom"/>
</dbReference>
<evidence type="ECO:0000313" key="3">
    <source>
        <dbReference type="Proteomes" id="UP000694864"/>
    </source>
</evidence>
<feature type="domain" description="CCHC-type" evidence="2">
    <location>
        <begin position="73"/>
        <end position="89"/>
    </location>
</feature>
<dbReference type="SMART" id="SM00343">
    <property type="entry name" value="ZnF_C2HC"/>
    <property type="match status" value="2"/>
</dbReference>
<name>A0ABM0T831_CAMSA</name>
<feature type="domain" description="CCHC-type" evidence="2">
    <location>
        <begin position="53"/>
        <end position="69"/>
    </location>
</feature>
<dbReference type="Gene3D" id="4.10.60.10">
    <property type="entry name" value="Zinc finger, CCHC-type"/>
    <property type="match status" value="1"/>
</dbReference>
<dbReference type="RefSeq" id="XP_010422284.1">
    <property type="nucleotide sequence ID" value="XM_010423982.1"/>
</dbReference>
<dbReference type="GeneID" id="104707605"/>
<evidence type="ECO:0000256" key="1">
    <source>
        <dbReference type="SAM" id="MobiDB-lite"/>
    </source>
</evidence>
<gene>
    <name evidence="4" type="primary">LOC104707605</name>
</gene>
<dbReference type="SUPFAM" id="SSF57756">
    <property type="entry name" value="Retrovirus zinc finger-like domains"/>
    <property type="match status" value="1"/>
</dbReference>
<sequence>MSLLARNFGKALKRVERNNNRDTRRWSNTEGDKPGGRSSKPDADYSGKRKEIQCYECGGYGHIKPVTKRNELKCLECKGMGHTKFECPNKTKSKEKSLLSFSDSESAEEGEELLNFVAFTVSGDNVPIGAESDSESDEEINPKEEYKILYDSWVQLSKDKLKLIQEKLTLESKLETAYEDATKKVNHTPLKANDQTTEGLLQKLSNLQEEYYKEKGRATVLEKELNKKHKHIRMLNSGTKDLDKILSMGRIDATHRGLGYQGNTGTSSDMTVQPVKFVSANHLEKEAGIFTNLKKEISVIKKSEERQNHPLKDHHRRVIRRRTYGCDHCGDNHQRKHCYSFRKKINLLWNLNKCYLEPGKFCSVWISKKDLYSDLLTERSNFNLIKMHEEDDEIYISCNLKAFTAVSGEDTTENISLRCNLSLIQLGEDDEEANVAYTSTGSSEVNSWYFDSGCSRHMTGDQSALDEFTPILGGKVTFGDGGKGQIEGKGVIDRSNQPKLANVYFFDGFRANLISISQLCDDGLKVTFTKTECGAYDENGNKVLAGVRSGNNCYMWKDLEMCLSATVSKLDLWHRRLGHINTQSLVKIVKANVVRGIPKLDGKSDAVCDACSKGKQIKVTTQENR</sequence>
<dbReference type="Proteomes" id="UP000694864">
    <property type="component" value="Chromosome 1"/>
</dbReference>
<keyword evidence="3" id="KW-1185">Reference proteome</keyword>
<dbReference type="Pfam" id="PF13976">
    <property type="entry name" value="gag_pre-integrs"/>
    <property type="match status" value="1"/>
</dbReference>
<reference evidence="3" key="1">
    <citation type="journal article" date="2014" name="Nat. Commun.">
        <title>The emerging biofuel crop Camelina sativa retains a highly undifferentiated hexaploid genome structure.</title>
        <authorList>
            <person name="Kagale S."/>
            <person name="Koh C."/>
            <person name="Nixon J."/>
            <person name="Bollina V."/>
            <person name="Clarke W.E."/>
            <person name="Tuteja R."/>
            <person name="Spillane C."/>
            <person name="Robinson S.J."/>
            <person name="Links M.G."/>
            <person name="Clarke C."/>
            <person name="Higgins E.E."/>
            <person name="Huebert T."/>
            <person name="Sharpe A.G."/>
            <person name="Parkin I.A."/>
        </authorList>
    </citation>
    <scope>NUCLEOTIDE SEQUENCE [LARGE SCALE GENOMIC DNA]</scope>
    <source>
        <strain evidence="3">cv. DH55</strain>
    </source>
</reference>
<proteinExistence type="predicted"/>
<dbReference type="InterPro" id="IPR036875">
    <property type="entry name" value="Znf_CCHC_sf"/>
</dbReference>
<dbReference type="InterPro" id="IPR001878">
    <property type="entry name" value="Znf_CCHC"/>
</dbReference>
<organism evidence="3 4">
    <name type="scientific">Camelina sativa</name>
    <name type="common">False flax</name>
    <name type="synonym">Myagrum sativum</name>
    <dbReference type="NCBI Taxonomy" id="90675"/>
    <lineage>
        <taxon>Eukaryota</taxon>
        <taxon>Viridiplantae</taxon>
        <taxon>Streptophyta</taxon>
        <taxon>Embryophyta</taxon>
        <taxon>Tracheophyta</taxon>
        <taxon>Spermatophyta</taxon>
        <taxon>Magnoliopsida</taxon>
        <taxon>eudicotyledons</taxon>
        <taxon>Gunneridae</taxon>
        <taxon>Pentapetalae</taxon>
        <taxon>rosids</taxon>
        <taxon>malvids</taxon>
        <taxon>Brassicales</taxon>
        <taxon>Brassicaceae</taxon>
        <taxon>Camelineae</taxon>
        <taxon>Camelina</taxon>
    </lineage>
</organism>